<evidence type="ECO:0000256" key="6">
    <source>
        <dbReference type="SAM" id="Phobius"/>
    </source>
</evidence>
<keyword evidence="4 6" id="KW-1133">Transmembrane helix</keyword>
<dbReference type="InterPro" id="IPR032694">
    <property type="entry name" value="CopC/D"/>
</dbReference>
<reference evidence="8 9" key="1">
    <citation type="submission" date="2018-05" db="EMBL/GenBank/DDBJ databases">
        <title>complete genome sequence of Aquabacterium olei NBRC 110486.</title>
        <authorList>
            <person name="Tang B."/>
            <person name="Chang J."/>
            <person name="Zhang L."/>
            <person name="Yang H."/>
        </authorList>
    </citation>
    <scope>NUCLEOTIDE SEQUENCE [LARGE SCALE GENOMIC DNA]</scope>
    <source>
        <strain evidence="8 9">NBRC 110486</strain>
    </source>
</reference>
<dbReference type="AlphaFoldDB" id="A0A2U8FQV6"/>
<dbReference type="PANTHER" id="PTHR34820:SF4">
    <property type="entry name" value="INNER MEMBRANE PROTEIN YEBZ"/>
    <property type="match status" value="1"/>
</dbReference>
<feature type="transmembrane region" description="Helical" evidence="6">
    <location>
        <begin position="12"/>
        <end position="33"/>
    </location>
</feature>
<comment type="subcellular location">
    <subcellularLocation>
        <location evidence="1">Cell membrane</location>
        <topology evidence="1">Multi-pass membrane protein</topology>
    </subcellularLocation>
</comment>
<evidence type="ECO:0000256" key="5">
    <source>
        <dbReference type="ARBA" id="ARBA00023136"/>
    </source>
</evidence>
<keyword evidence="3 6" id="KW-0812">Transmembrane</keyword>
<proteinExistence type="predicted"/>
<dbReference type="EMBL" id="CP029210">
    <property type="protein sequence ID" value="AWI53452.1"/>
    <property type="molecule type" value="Genomic_DNA"/>
</dbReference>
<evidence type="ECO:0000256" key="4">
    <source>
        <dbReference type="ARBA" id="ARBA00022989"/>
    </source>
</evidence>
<dbReference type="GO" id="GO:0005886">
    <property type="term" value="C:plasma membrane"/>
    <property type="evidence" value="ECO:0007669"/>
    <property type="project" value="UniProtKB-SubCell"/>
</dbReference>
<feature type="transmembrane region" description="Helical" evidence="6">
    <location>
        <begin position="45"/>
        <end position="68"/>
    </location>
</feature>
<evidence type="ECO:0000256" key="1">
    <source>
        <dbReference type="ARBA" id="ARBA00004651"/>
    </source>
</evidence>
<protein>
    <submittedName>
        <fullName evidence="8">Copper resistance protein CopD</fullName>
    </submittedName>
</protein>
<feature type="transmembrane region" description="Helical" evidence="6">
    <location>
        <begin position="199"/>
        <end position="221"/>
    </location>
</feature>
<dbReference type="PANTHER" id="PTHR34820">
    <property type="entry name" value="INNER MEMBRANE PROTEIN YEBZ"/>
    <property type="match status" value="1"/>
</dbReference>
<feature type="transmembrane region" description="Helical" evidence="6">
    <location>
        <begin position="233"/>
        <end position="254"/>
    </location>
</feature>
<dbReference type="InterPro" id="IPR008457">
    <property type="entry name" value="Cu-R_CopD_dom"/>
</dbReference>
<dbReference type="KEGG" id="aon:DEH84_08445"/>
<evidence type="ECO:0000256" key="2">
    <source>
        <dbReference type="ARBA" id="ARBA00022475"/>
    </source>
</evidence>
<name>A0A2U8FQV6_9BURK</name>
<dbReference type="Proteomes" id="UP000244892">
    <property type="component" value="Chromosome"/>
</dbReference>
<dbReference type="OrthoDB" id="6053803at2"/>
<dbReference type="RefSeq" id="WP_109036454.1">
    <property type="nucleotide sequence ID" value="NZ_CP029210.1"/>
</dbReference>
<dbReference type="InterPro" id="IPR047689">
    <property type="entry name" value="CopD"/>
</dbReference>
<keyword evidence="2" id="KW-1003">Cell membrane</keyword>
<evidence type="ECO:0000259" key="7">
    <source>
        <dbReference type="Pfam" id="PF05425"/>
    </source>
</evidence>
<organism evidence="8 9">
    <name type="scientific">Aquabacterium olei</name>
    <dbReference type="NCBI Taxonomy" id="1296669"/>
    <lineage>
        <taxon>Bacteria</taxon>
        <taxon>Pseudomonadati</taxon>
        <taxon>Pseudomonadota</taxon>
        <taxon>Betaproteobacteria</taxon>
        <taxon>Burkholderiales</taxon>
        <taxon>Aquabacterium</taxon>
    </lineage>
</organism>
<feature type="transmembrane region" description="Helical" evidence="6">
    <location>
        <begin position="283"/>
        <end position="302"/>
    </location>
</feature>
<evidence type="ECO:0000313" key="9">
    <source>
        <dbReference type="Proteomes" id="UP000244892"/>
    </source>
</evidence>
<sequence length="307" mass="32000">MADEWINIALRFAVYMDLGATFGVSLFGVYALRLDSRSPPIAQRYARVVAAGALVGITLSVGAMAVLAKAMSGAATYGELNSNIFEMIISETAVGIAWSVRLLALAACVGLAMAKLRIVHRLIGSAALSALALATMAWSGHGAMSEGAQGYVHLASDITHLLAAGAWVGALFAFVMLAMHRDATTNKSVEILSRLSNGFAQVGTVIVATLVVTGIVNYLLIVGASVKPIFTTLYGGLLALKIALFIGMLGLAAANRFQLSPRLEMALSSGDHAQAAVLLRRSLVIEACMVVLVIACVAWLGVLSPAK</sequence>
<feature type="transmembrane region" description="Helical" evidence="6">
    <location>
        <begin position="118"/>
        <end position="138"/>
    </location>
</feature>
<dbReference type="Pfam" id="PF05425">
    <property type="entry name" value="CopD"/>
    <property type="match status" value="1"/>
</dbReference>
<feature type="transmembrane region" description="Helical" evidence="6">
    <location>
        <begin position="88"/>
        <end position="111"/>
    </location>
</feature>
<dbReference type="NCBIfam" id="NF033808">
    <property type="entry name" value="copper_CopD"/>
    <property type="match status" value="1"/>
</dbReference>
<dbReference type="GO" id="GO:0006825">
    <property type="term" value="P:copper ion transport"/>
    <property type="evidence" value="ECO:0007669"/>
    <property type="project" value="InterPro"/>
</dbReference>
<keyword evidence="9" id="KW-1185">Reference proteome</keyword>
<accession>A0A2U8FQV6</accession>
<evidence type="ECO:0000313" key="8">
    <source>
        <dbReference type="EMBL" id="AWI53452.1"/>
    </source>
</evidence>
<keyword evidence="5 6" id="KW-0472">Membrane</keyword>
<feature type="domain" description="Copper resistance protein D" evidence="7">
    <location>
        <begin position="195"/>
        <end position="300"/>
    </location>
</feature>
<gene>
    <name evidence="8" type="ORF">DEH84_08445</name>
</gene>
<evidence type="ECO:0000256" key="3">
    <source>
        <dbReference type="ARBA" id="ARBA00022692"/>
    </source>
</evidence>
<feature type="transmembrane region" description="Helical" evidence="6">
    <location>
        <begin position="158"/>
        <end position="178"/>
    </location>
</feature>